<name>A0ABW9J3R7_9SPHI</name>
<keyword evidence="2" id="KW-1185">Reference proteome</keyword>
<reference evidence="1 2" key="1">
    <citation type="submission" date="2024-12" db="EMBL/GenBank/DDBJ databases">
        <authorList>
            <person name="Hu S."/>
        </authorList>
    </citation>
    <scope>NUCLEOTIDE SEQUENCE [LARGE SCALE GENOMIC DNA]</scope>
    <source>
        <strain evidence="1 2">THG-T11</strain>
    </source>
</reference>
<gene>
    <name evidence="1" type="ORF">E6A44_002590</name>
</gene>
<proteinExistence type="predicted"/>
<organism evidence="1 2">
    <name type="scientific">Pedobacter ureilyticus</name>
    <dbReference type="NCBI Taxonomy" id="1393051"/>
    <lineage>
        <taxon>Bacteria</taxon>
        <taxon>Pseudomonadati</taxon>
        <taxon>Bacteroidota</taxon>
        <taxon>Sphingobacteriia</taxon>
        <taxon>Sphingobacteriales</taxon>
        <taxon>Sphingobacteriaceae</taxon>
        <taxon>Pedobacter</taxon>
    </lineage>
</organism>
<protein>
    <submittedName>
        <fullName evidence="1">Uncharacterized protein</fullName>
    </submittedName>
</protein>
<evidence type="ECO:0000313" key="1">
    <source>
        <dbReference type="EMBL" id="MFN0254438.1"/>
    </source>
</evidence>
<sequence>MPEQEELSVLEQYKKLRKIGGLSNNLAEPTTAKLRNECAAVYASRPNEEIRNILQSFAVPGVEIQQANDILENTDVEKFKPLNNYLKGQIENPNPSTVTLLTWLN</sequence>
<evidence type="ECO:0000313" key="2">
    <source>
        <dbReference type="Proteomes" id="UP001517247"/>
    </source>
</evidence>
<accession>A0ABW9J3R7</accession>
<comment type="caution">
    <text evidence="1">The sequence shown here is derived from an EMBL/GenBank/DDBJ whole genome shotgun (WGS) entry which is preliminary data.</text>
</comment>
<dbReference type="EMBL" id="SSHJ02000001">
    <property type="protein sequence ID" value="MFN0254438.1"/>
    <property type="molecule type" value="Genomic_DNA"/>
</dbReference>
<dbReference type="RefSeq" id="WP_138721591.1">
    <property type="nucleotide sequence ID" value="NZ_SSHJ02000001.1"/>
</dbReference>
<dbReference type="Proteomes" id="UP001517247">
    <property type="component" value="Unassembled WGS sequence"/>
</dbReference>